<keyword evidence="4" id="KW-1185">Reference proteome</keyword>
<name>A0ABN3V653_9PSEU</name>
<reference evidence="3 4" key="1">
    <citation type="journal article" date="2019" name="Int. J. Syst. Evol. Microbiol.">
        <title>The Global Catalogue of Microorganisms (GCM) 10K type strain sequencing project: providing services to taxonomists for standard genome sequencing and annotation.</title>
        <authorList>
            <consortium name="The Broad Institute Genomics Platform"/>
            <consortium name="The Broad Institute Genome Sequencing Center for Infectious Disease"/>
            <person name="Wu L."/>
            <person name="Ma J."/>
        </authorList>
    </citation>
    <scope>NUCLEOTIDE SEQUENCE [LARGE SCALE GENOMIC DNA]</scope>
    <source>
        <strain evidence="3 4">JCM 9383</strain>
    </source>
</reference>
<dbReference type="SUPFAM" id="SSF54211">
    <property type="entry name" value="Ribosomal protein S5 domain 2-like"/>
    <property type="match status" value="1"/>
</dbReference>
<dbReference type="Gene3D" id="3.30.230.10">
    <property type="match status" value="1"/>
</dbReference>
<organism evidence="3 4">
    <name type="scientific">Saccharopolyspora taberi</name>
    <dbReference type="NCBI Taxonomy" id="60895"/>
    <lineage>
        <taxon>Bacteria</taxon>
        <taxon>Bacillati</taxon>
        <taxon>Actinomycetota</taxon>
        <taxon>Actinomycetes</taxon>
        <taxon>Pseudonocardiales</taxon>
        <taxon>Pseudonocardiaceae</taxon>
        <taxon>Saccharopolyspora</taxon>
    </lineage>
</organism>
<dbReference type="Gene3D" id="3.40.50.300">
    <property type="entry name" value="P-loop containing nucleotide triphosphate hydrolases"/>
    <property type="match status" value="1"/>
</dbReference>
<dbReference type="InterPro" id="IPR025158">
    <property type="entry name" value="Mg_chelat-rel_C"/>
</dbReference>
<dbReference type="SMART" id="SM00382">
    <property type="entry name" value="AAA"/>
    <property type="match status" value="1"/>
</dbReference>
<evidence type="ECO:0000256" key="1">
    <source>
        <dbReference type="ARBA" id="ARBA00006354"/>
    </source>
</evidence>
<dbReference type="PANTHER" id="PTHR32039:SF7">
    <property type="entry name" value="COMPETENCE PROTEIN COMM"/>
    <property type="match status" value="1"/>
</dbReference>
<dbReference type="InterPro" id="IPR045006">
    <property type="entry name" value="CHLI-like"/>
</dbReference>
<dbReference type="RefSeq" id="WP_344678394.1">
    <property type="nucleotide sequence ID" value="NZ_BAAAUX010000005.1"/>
</dbReference>
<dbReference type="Proteomes" id="UP001500979">
    <property type="component" value="Unassembled WGS sequence"/>
</dbReference>
<protein>
    <submittedName>
        <fullName evidence="3">YifB family Mg chelatase-like AAA ATPase</fullName>
    </submittedName>
</protein>
<dbReference type="InterPro" id="IPR014721">
    <property type="entry name" value="Ribsml_uS5_D2-typ_fold_subgr"/>
</dbReference>
<accession>A0ABN3V653</accession>
<dbReference type="EMBL" id="BAAAUX010000005">
    <property type="protein sequence ID" value="GAA2779843.1"/>
    <property type="molecule type" value="Genomic_DNA"/>
</dbReference>
<evidence type="ECO:0000313" key="4">
    <source>
        <dbReference type="Proteomes" id="UP001500979"/>
    </source>
</evidence>
<dbReference type="InterPro" id="IPR027417">
    <property type="entry name" value="P-loop_NTPase"/>
</dbReference>
<dbReference type="InterPro" id="IPR003593">
    <property type="entry name" value="AAA+_ATPase"/>
</dbReference>
<gene>
    <name evidence="3" type="ORF">GCM10010470_12020</name>
</gene>
<dbReference type="Pfam" id="PF01078">
    <property type="entry name" value="Mg_chelatase"/>
    <property type="match status" value="1"/>
</dbReference>
<dbReference type="NCBIfam" id="TIGR00368">
    <property type="entry name" value="YifB family Mg chelatase-like AAA ATPase"/>
    <property type="match status" value="1"/>
</dbReference>
<comment type="similarity">
    <text evidence="1">Belongs to the Mg-chelatase subunits D/I family. ComM subfamily.</text>
</comment>
<evidence type="ECO:0000259" key="2">
    <source>
        <dbReference type="SMART" id="SM00382"/>
    </source>
</evidence>
<proteinExistence type="inferred from homology"/>
<dbReference type="InterPro" id="IPR004482">
    <property type="entry name" value="Mg_chelat-rel"/>
</dbReference>
<feature type="domain" description="AAA+ ATPase" evidence="2">
    <location>
        <begin position="213"/>
        <end position="394"/>
    </location>
</feature>
<evidence type="ECO:0000313" key="3">
    <source>
        <dbReference type="EMBL" id="GAA2779843.1"/>
    </source>
</evidence>
<dbReference type="InterPro" id="IPR000523">
    <property type="entry name" value="Mg_chelatse_chII-like_cat_dom"/>
</dbReference>
<dbReference type="PANTHER" id="PTHR32039">
    <property type="entry name" value="MAGNESIUM-CHELATASE SUBUNIT CHLI"/>
    <property type="match status" value="1"/>
</dbReference>
<comment type="caution">
    <text evidence="3">The sequence shown here is derived from an EMBL/GenBank/DDBJ whole genome shotgun (WGS) entry which is preliminary data.</text>
</comment>
<dbReference type="InterPro" id="IPR020568">
    <property type="entry name" value="Ribosomal_Su5_D2-typ_SF"/>
</dbReference>
<sequence length="505" mass="53635">MALRRTWAVALFGVDGVVVEIEADVRKGGLPSVQLLGLPDTALQESKNRVRAAIVNCKEEWPASCVTLALSPAAIPKAGTSYDLALACAVLAGSEQVPPHRLDRTVLFGELALDGRIRPVRGLLPALLAARQVGMVRAIVPHSGLAEGQLVDGIEVLGAGNLREVVAWLRETGELAHEPPPSEAAEPADDLPDLADVIGQPEARWALEVAAAGGHHLLMVGPPGTGKTMLARRLCGLLPDLTAQEALEVTAIHSITGELPGGALVTSPPFVAPHHSLSVSALIGGGSGLAKPGAVSRAHRGVLLLDEACELGPKRLDALRTALEENEVRLARRDGTARYPARFQLVLATNPCPCAPARDVDCQCSPNVRRRYLGKLSGPLLDRVDLRVSTRPLVAMAAENGVPPESSEVVRKRVEDARAAARERWSEHGWQSNTEVPGPVLRREFALPQRTTALLDRGLEAGAITARGADRCLRVAWTLADLEGRSTPEADHVGAALEFRDRRAA</sequence>
<dbReference type="SUPFAM" id="SSF52540">
    <property type="entry name" value="P-loop containing nucleoside triphosphate hydrolases"/>
    <property type="match status" value="1"/>
</dbReference>
<dbReference type="CDD" id="cd00009">
    <property type="entry name" value="AAA"/>
    <property type="match status" value="1"/>
</dbReference>
<dbReference type="Pfam" id="PF13541">
    <property type="entry name" value="ChlI"/>
    <property type="match status" value="1"/>
</dbReference>
<dbReference type="Pfam" id="PF13335">
    <property type="entry name" value="Mg_chelatase_C"/>
    <property type="match status" value="1"/>
</dbReference>